<dbReference type="Pfam" id="PF00278">
    <property type="entry name" value="Orn_DAP_Arg_deC"/>
    <property type="match status" value="1"/>
</dbReference>
<dbReference type="GO" id="GO:0004586">
    <property type="term" value="F:ornithine decarboxylase activity"/>
    <property type="evidence" value="ECO:0007669"/>
    <property type="project" value="UniProtKB-EC"/>
</dbReference>
<dbReference type="InterPro" id="IPR022644">
    <property type="entry name" value="De-COase2_N"/>
</dbReference>
<evidence type="ECO:0000313" key="16">
    <source>
        <dbReference type="Proteomes" id="UP000005237"/>
    </source>
</evidence>
<dbReference type="InterPro" id="IPR022643">
    <property type="entry name" value="De-COase2_C"/>
</dbReference>
<protein>
    <recommendedName>
        <fullName evidence="7">ornithine decarboxylase</fullName>
        <ecNumber evidence="7">4.1.1.17</ecNumber>
    </recommendedName>
</protein>
<dbReference type="InterPro" id="IPR009006">
    <property type="entry name" value="Ala_racemase/Decarboxylase_C"/>
</dbReference>
<evidence type="ECO:0000256" key="9">
    <source>
        <dbReference type="ARBA" id="ARBA00046672"/>
    </source>
</evidence>
<dbReference type="InterPro" id="IPR022653">
    <property type="entry name" value="De-COase2_pyr-phos_BS"/>
</dbReference>
<evidence type="ECO:0000256" key="4">
    <source>
        <dbReference type="ARBA" id="ARBA00023115"/>
    </source>
</evidence>
<dbReference type="Gene3D" id="3.20.20.10">
    <property type="entry name" value="Alanine racemase"/>
    <property type="match status" value="2"/>
</dbReference>
<comment type="subunit">
    <text evidence="9">Homodimer. Only the dimer is catalytically active, as the active sites are constructed of residues from both monomers.</text>
</comment>
<feature type="domain" description="Orn/DAP/Arg decarboxylase 2 N-terminal" evidence="14">
    <location>
        <begin position="3"/>
        <end position="156"/>
    </location>
</feature>
<dbReference type="PANTHER" id="PTHR11482:SF6">
    <property type="entry name" value="ORNITHINE DECARBOXYLASE 1-RELATED"/>
    <property type="match status" value="1"/>
</dbReference>
<evidence type="ECO:0000313" key="15">
    <source>
        <dbReference type="EnsemblMetazoa" id="CJA10061c.1"/>
    </source>
</evidence>
<proteinExistence type="inferred from homology"/>
<keyword evidence="16" id="KW-1185">Reference proteome</keyword>
<evidence type="ECO:0000256" key="2">
    <source>
        <dbReference type="ARBA" id="ARBA00008872"/>
    </source>
</evidence>
<comment type="function">
    <text evidence="8">Catalyzes the first and rate-limiting step of polyamine biosynthesis that converts ornithine into putrescine, which is the precursor for the polyamines, spermidine and spermine. Polyamines are essential for cell proliferation and are implicated in cellular processes, ranging from DNA replication to apoptosis.</text>
</comment>
<evidence type="ECO:0000256" key="7">
    <source>
        <dbReference type="ARBA" id="ARBA00034138"/>
    </source>
</evidence>
<evidence type="ECO:0000256" key="10">
    <source>
        <dbReference type="ARBA" id="ARBA00049127"/>
    </source>
</evidence>
<evidence type="ECO:0000259" key="14">
    <source>
        <dbReference type="Pfam" id="PF02784"/>
    </source>
</evidence>
<dbReference type="PANTHER" id="PTHR11482">
    <property type="entry name" value="ARGININE/DIAMINOPIMELATE/ORNITHINE DECARBOXYLASE"/>
    <property type="match status" value="1"/>
</dbReference>
<keyword evidence="3" id="KW-0663">Pyridoxal phosphate</keyword>
<evidence type="ECO:0000256" key="8">
    <source>
        <dbReference type="ARBA" id="ARBA00037173"/>
    </source>
</evidence>
<evidence type="ECO:0000256" key="5">
    <source>
        <dbReference type="ARBA" id="ARBA00023239"/>
    </source>
</evidence>
<dbReference type="AlphaFoldDB" id="A0A8R1DRP9"/>
<name>A0A8R1DRP9_CAEJA</name>
<dbReference type="EnsemblMetazoa" id="CJA10061c.1">
    <property type="protein sequence ID" value="CJA10061c.1"/>
    <property type="gene ID" value="WBGene00129265"/>
</dbReference>
<reference evidence="16" key="1">
    <citation type="submission" date="2010-08" db="EMBL/GenBank/DDBJ databases">
        <authorList>
            <consortium name="Caenorhabditis japonica Sequencing Consortium"/>
            <person name="Wilson R.K."/>
        </authorList>
    </citation>
    <scope>NUCLEOTIDE SEQUENCE [LARGE SCALE GENOMIC DNA]</scope>
    <source>
        <strain evidence="16">DF5081</strain>
    </source>
</reference>
<dbReference type="SUPFAM" id="SSF50621">
    <property type="entry name" value="Alanine racemase C-terminal domain-like"/>
    <property type="match status" value="1"/>
</dbReference>
<evidence type="ECO:0000256" key="12">
    <source>
        <dbReference type="SAM" id="MobiDB-lite"/>
    </source>
</evidence>
<comment type="catalytic activity">
    <reaction evidence="10">
        <text>L-ornithine + H(+) = putrescine + CO2</text>
        <dbReference type="Rhea" id="RHEA:22964"/>
        <dbReference type="ChEBI" id="CHEBI:15378"/>
        <dbReference type="ChEBI" id="CHEBI:16526"/>
        <dbReference type="ChEBI" id="CHEBI:46911"/>
        <dbReference type="ChEBI" id="CHEBI:326268"/>
        <dbReference type="EC" id="4.1.1.17"/>
    </reaction>
</comment>
<feature type="domain" description="Orn/DAP/Arg decarboxylase 2 N-terminal" evidence="14">
    <location>
        <begin position="265"/>
        <end position="501"/>
    </location>
</feature>
<dbReference type="Gene3D" id="2.40.37.10">
    <property type="entry name" value="Lyase, Ornithine Decarboxylase, Chain A, domain 1"/>
    <property type="match status" value="1"/>
</dbReference>
<dbReference type="PROSITE" id="PS00879">
    <property type="entry name" value="ODR_DC_2_2"/>
    <property type="match status" value="1"/>
</dbReference>
<reference evidence="15" key="2">
    <citation type="submission" date="2022-06" db="UniProtKB">
        <authorList>
            <consortium name="EnsemblMetazoa"/>
        </authorList>
    </citation>
    <scope>IDENTIFICATION</scope>
    <source>
        <strain evidence="15">DF5081</strain>
    </source>
</reference>
<evidence type="ECO:0000256" key="1">
    <source>
        <dbReference type="ARBA" id="ARBA00001933"/>
    </source>
</evidence>
<dbReference type="FunFam" id="3.20.20.10:FF:000005">
    <property type="entry name" value="Ornithine decarboxylase"/>
    <property type="match status" value="1"/>
</dbReference>
<evidence type="ECO:0000259" key="13">
    <source>
        <dbReference type="Pfam" id="PF00278"/>
    </source>
</evidence>
<dbReference type="Pfam" id="PF02784">
    <property type="entry name" value="Orn_Arg_deC_N"/>
    <property type="match status" value="2"/>
</dbReference>
<dbReference type="InterPro" id="IPR022657">
    <property type="entry name" value="De-COase2_CS"/>
</dbReference>
<evidence type="ECO:0000256" key="3">
    <source>
        <dbReference type="ARBA" id="ARBA00022898"/>
    </source>
</evidence>
<feature type="domain" description="Orn/DAP/Arg decarboxylase 2 C-terminal" evidence="13">
    <location>
        <begin position="513"/>
        <end position="606"/>
    </location>
</feature>
<dbReference type="SUPFAM" id="SSF51419">
    <property type="entry name" value="PLP-binding barrel"/>
    <property type="match status" value="2"/>
</dbReference>
<dbReference type="InterPro" id="IPR029066">
    <property type="entry name" value="PLP-binding_barrel"/>
</dbReference>
<comment type="pathway">
    <text evidence="6">Amine and polyamine biosynthesis; putrescine biosynthesis via L-ornithine pathway; putrescine from L-ornithine: step 1/1.</text>
</comment>
<dbReference type="GO" id="GO:0005737">
    <property type="term" value="C:cytoplasm"/>
    <property type="evidence" value="ECO:0007669"/>
    <property type="project" value="TreeGrafter"/>
</dbReference>
<comment type="similarity">
    <text evidence="2 11">Belongs to the Orn/Lys/Arg decarboxylase class-II family.</text>
</comment>
<dbReference type="GO" id="GO:0033387">
    <property type="term" value="P:putrescine biosynthetic process from arginine, via ornithine"/>
    <property type="evidence" value="ECO:0007669"/>
    <property type="project" value="TreeGrafter"/>
</dbReference>
<dbReference type="CDD" id="cd00622">
    <property type="entry name" value="PLPDE_III_ODC"/>
    <property type="match status" value="1"/>
</dbReference>
<dbReference type="Proteomes" id="UP000005237">
    <property type="component" value="Unassembled WGS sequence"/>
</dbReference>
<keyword evidence="4" id="KW-0620">Polyamine biosynthesis</keyword>
<feature type="region of interest" description="Disordered" evidence="12">
    <location>
        <begin position="164"/>
        <end position="200"/>
    </location>
</feature>
<evidence type="ECO:0000256" key="6">
    <source>
        <dbReference type="ARBA" id="ARBA00034115"/>
    </source>
</evidence>
<comment type="cofactor">
    <cofactor evidence="1">
        <name>pyridoxal 5'-phosphate</name>
        <dbReference type="ChEBI" id="CHEBI:597326"/>
    </cofactor>
</comment>
<accession>A0A8R1DRP9</accession>
<dbReference type="InterPro" id="IPR002433">
    <property type="entry name" value="Orn_de-COase"/>
</dbReference>
<dbReference type="PRINTS" id="PR01182">
    <property type="entry name" value="ORNDCRBXLASE"/>
</dbReference>
<evidence type="ECO:0000256" key="11">
    <source>
        <dbReference type="RuleBase" id="RU003737"/>
    </source>
</evidence>
<dbReference type="InterPro" id="IPR000183">
    <property type="entry name" value="Orn/DAP/Arg_de-COase"/>
</dbReference>
<organism evidence="15 16">
    <name type="scientific">Caenorhabditis japonica</name>
    <dbReference type="NCBI Taxonomy" id="281687"/>
    <lineage>
        <taxon>Eukaryota</taxon>
        <taxon>Metazoa</taxon>
        <taxon>Ecdysozoa</taxon>
        <taxon>Nematoda</taxon>
        <taxon>Chromadorea</taxon>
        <taxon>Rhabditida</taxon>
        <taxon>Rhabditina</taxon>
        <taxon>Rhabditomorpha</taxon>
        <taxon>Rhabditoidea</taxon>
        <taxon>Rhabditidae</taxon>
        <taxon>Peloderinae</taxon>
        <taxon>Caenorhabditis</taxon>
    </lineage>
</organism>
<keyword evidence="5" id="KW-0456">Lyase</keyword>
<sequence>MDCGVAADRLIYANPCKTRSFIAHAMERDVRMMTFDNYEELLKVAEFHPNSEMILRIAVSDPTATCPLNLKFGCDPVTAAPKLLKQAHEEGVNVVGISFHVGSGCNDASAYRTALQHAKNLCEIGEGFGFKMNIIDMGGGFPGAEHSHNPFEKVENLPRCRIREASGASPASQPHTDPRRHPSRRRICPSSPSPPPPSIRRTALELRSKTTKSKITMTVIHQMELIGSNKIGVLPKRVEALQMCREIACEKDSHLNDSSFMLVDLDKIVDRYNLWKRELPMIEPFYAVKCNTDPVLVRILATLGCGFDCASKEEIDVVMDCGVAADRLIYANPCKTRSFIAHAMERDVRMMTFDNYEELLKVAEFHPNSEMILRIAVSDPTATCPLNLKFGCDPVTAAPKLLKQAHEEGVNVVGISFHVGSGCNDASAYRTALQHAKNLCEIGEGFGFKMNIIDMGGGFPGAEHSHNPFEKIAETIRDAIDEFFPDTDKRLIAEPGRFFAAGPFSLVANIIHATQVPASKITKNPADDAEPGFMYYINDGVYGSFNCILFDHAHPVGFPLFDVAENSPSMVSTIWGPTCDSLDLVEDKKLLPKMAVGDWLYYPDMGAYTLAAATTFNGFSKPVPMYVMTEEMWHKIRDSCHI</sequence>
<dbReference type="PRINTS" id="PR01179">
    <property type="entry name" value="ODADCRBXLASE"/>
</dbReference>
<dbReference type="EC" id="4.1.1.17" evidence="7"/>
<dbReference type="PROSITE" id="PS00878">
    <property type="entry name" value="ODR_DC_2_1"/>
    <property type="match status" value="1"/>
</dbReference>